<reference evidence="1" key="1">
    <citation type="submission" date="2022-12" db="EMBL/GenBank/DDBJ databases">
        <title>Draft genome assemblies for two species of Escallonia (Escalloniales).</title>
        <authorList>
            <person name="Chanderbali A."/>
            <person name="Dervinis C."/>
            <person name="Anghel I."/>
            <person name="Soltis D."/>
            <person name="Soltis P."/>
            <person name="Zapata F."/>
        </authorList>
    </citation>
    <scope>NUCLEOTIDE SEQUENCE</scope>
    <source>
        <strain evidence="1">UCBG64.0493</strain>
        <tissue evidence="1">Leaf</tissue>
    </source>
</reference>
<evidence type="ECO:0000313" key="1">
    <source>
        <dbReference type="EMBL" id="KAK3027427.1"/>
    </source>
</evidence>
<protein>
    <submittedName>
        <fullName evidence="1">Uncharacterized protein</fullName>
    </submittedName>
</protein>
<gene>
    <name evidence="1" type="ORF">RJ639_042067</name>
</gene>
<proteinExistence type="predicted"/>
<evidence type="ECO:0000313" key="2">
    <source>
        <dbReference type="Proteomes" id="UP001188597"/>
    </source>
</evidence>
<comment type="caution">
    <text evidence="1">The sequence shown here is derived from an EMBL/GenBank/DDBJ whole genome shotgun (WGS) entry which is preliminary data.</text>
</comment>
<dbReference type="EMBL" id="JAVXUP010000460">
    <property type="protein sequence ID" value="KAK3027427.1"/>
    <property type="molecule type" value="Genomic_DNA"/>
</dbReference>
<sequence length="352" mass="39370">MEDPYLVSHYNGLKKTFQKLDHDVELQDFMGARKVEFGIARALEEIYILDVQEGSLVQNELHKRTVLKIEVGRLFVAEEVCWRQKSGILVVKECDKNTFFLHNMANAHKRRNHIGKLKTSGMLLSDEADIKRAIVDVYEQLLIEFGVIRIRATPLDILGRWKISSGITSLYSHPKDVECSRDASLSNYCGFFGIGKQADFDNAEQVDDQRQEGDALDELTSTQHLRPLNEKCSCHLCSTSNFPEVEKPAETDLPVSPSGYEVDRTFEVPRPAHAIFDLKVGLSCLFVILISVISGCKVQGVEDAAGVANLIFGQAVALEDRVLVDTSRVLDILPPSDLDVVEQNELDHEQGG</sequence>
<dbReference type="Proteomes" id="UP001188597">
    <property type="component" value="Unassembled WGS sequence"/>
</dbReference>
<keyword evidence="2" id="KW-1185">Reference proteome</keyword>
<organism evidence="1 2">
    <name type="scientific">Escallonia herrerae</name>
    <dbReference type="NCBI Taxonomy" id="1293975"/>
    <lineage>
        <taxon>Eukaryota</taxon>
        <taxon>Viridiplantae</taxon>
        <taxon>Streptophyta</taxon>
        <taxon>Embryophyta</taxon>
        <taxon>Tracheophyta</taxon>
        <taxon>Spermatophyta</taxon>
        <taxon>Magnoliopsida</taxon>
        <taxon>eudicotyledons</taxon>
        <taxon>Gunneridae</taxon>
        <taxon>Pentapetalae</taxon>
        <taxon>asterids</taxon>
        <taxon>campanulids</taxon>
        <taxon>Escalloniales</taxon>
        <taxon>Escalloniaceae</taxon>
        <taxon>Escallonia</taxon>
    </lineage>
</organism>
<accession>A0AA88WHZ2</accession>
<dbReference type="AlphaFoldDB" id="A0AA88WHZ2"/>
<name>A0AA88WHZ2_9ASTE</name>